<evidence type="ECO:0000256" key="1">
    <source>
        <dbReference type="SAM" id="Phobius"/>
    </source>
</evidence>
<feature type="transmembrane region" description="Helical" evidence="1">
    <location>
        <begin position="73"/>
        <end position="95"/>
    </location>
</feature>
<organism evidence="2 3">
    <name type="scientific">Candidatus Acidianus copahuensis</name>
    <dbReference type="NCBI Taxonomy" id="1160895"/>
    <lineage>
        <taxon>Archaea</taxon>
        <taxon>Thermoproteota</taxon>
        <taxon>Thermoprotei</taxon>
        <taxon>Sulfolobales</taxon>
        <taxon>Sulfolobaceae</taxon>
        <taxon>Acidianus</taxon>
    </lineage>
</organism>
<keyword evidence="3" id="KW-1185">Reference proteome</keyword>
<keyword evidence="1" id="KW-1133">Transmembrane helix</keyword>
<keyword evidence="1" id="KW-0812">Transmembrane</keyword>
<reference evidence="2 3" key="1">
    <citation type="submission" date="2014-03" db="EMBL/GenBank/DDBJ databases">
        <title>Draft genome sequence of the novel thermoacidophilic archaea Acidianus copahuensis ALE1 strain, isolated from Copahue volcanic area in Neuquen Argentina.</title>
        <authorList>
            <person name="Urbieta M.S."/>
            <person name="Rascovan N."/>
            <person name="Castro C."/>
            <person name="Revale S."/>
            <person name="Giaveno M.A."/>
            <person name="Vazquez M.P."/>
            <person name="Donati E.R."/>
        </authorList>
    </citation>
    <scope>NUCLEOTIDE SEQUENCE [LARGE SCALE GENOMIC DNA]</scope>
    <source>
        <strain evidence="2 3">ALE1</strain>
    </source>
</reference>
<protein>
    <submittedName>
        <fullName evidence="2">Membrane protein</fullName>
    </submittedName>
</protein>
<dbReference type="Proteomes" id="UP000024332">
    <property type="component" value="Unassembled WGS sequence"/>
</dbReference>
<keyword evidence="1" id="KW-0472">Membrane</keyword>
<dbReference type="RefSeq" id="WP_048099743.1">
    <property type="nucleotide sequence ID" value="NZ_JFZT01000044.1"/>
</dbReference>
<sequence>MDINDVIGLSLRIGVIVSVILIATGSLLTFVEHGSNGYSVSELLSRTSVVNSSTASFNFIVNSVSQFTGLGLIYLGLVVLIATPVIRVMLSVLYFALDKNLLYTIVTAIVLFNLLIAIFVIPIFVVHN</sequence>
<feature type="transmembrane region" description="Helical" evidence="1">
    <location>
        <begin position="102"/>
        <end position="125"/>
    </location>
</feature>
<evidence type="ECO:0000313" key="2">
    <source>
        <dbReference type="EMBL" id="EZQ04819.1"/>
    </source>
</evidence>
<gene>
    <name evidence="2" type="ORF">CM19_07490</name>
</gene>
<feature type="transmembrane region" description="Helical" evidence="1">
    <location>
        <begin position="6"/>
        <end position="31"/>
    </location>
</feature>
<name>A0A031LNU9_9CREN</name>
<dbReference type="EMBL" id="JFZT01000044">
    <property type="protein sequence ID" value="EZQ04819.1"/>
    <property type="molecule type" value="Genomic_DNA"/>
</dbReference>
<dbReference type="Pfam" id="PF07843">
    <property type="entry name" value="DUF1634"/>
    <property type="match status" value="1"/>
</dbReference>
<dbReference type="OrthoDB" id="56431at2157"/>
<evidence type="ECO:0000313" key="3">
    <source>
        <dbReference type="Proteomes" id="UP000024332"/>
    </source>
</evidence>
<accession>A0A031LNU9</accession>
<proteinExistence type="predicted"/>
<dbReference type="InterPro" id="IPR012861">
    <property type="entry name" value="DUF1634"/>
</dbReference>
<dbReference type="STRING" id="1160895.CM19_07490"/>
<dbReference type="AlphaFoldDB" id="A0A031LNU9"/>
<comment type="caution">
    <text evidence="2">The sequence shown here is derived from an EMBL/GenBank/DDBJ whole genome shotgun (WGS) entry which is preliminary data.</text>
</comment>